<evidence type="ECO:0000256" key="2">
    <source>
        <dbReference type="SAM" id="MobiDB-lite"/>
    </source>
</evidence>
<dbReference type="PROSITE" id="PS50222">
    <property type="entry name" value="EF_HAND_2"/>
    <property type="match status" value="2"/>
</dbReference>
<dbReference type="EMBL" id="UXSR01000164">
    <property type="protein sequence ID" value="VDD75349.1"/>
    <property type="molecule type" value="Genomic_DNA"/>
</dbReference>
<dbReference type="CDD" id="cd00051">
    <property type="entry name" value="EFh"/>
    <property type="match status" value="1"/>
</dbReference>
<evidence type="ECO:0000313" key="5">
    <source>
        <dbReference type="Proteomes" id="UP000267029"/>
    </source>
</evidence>
<organism evidence="4 5">
    <name type="scientific">Mesocestoides corti</name>
    <name type="common">Flatworm</name>
    <dbReference type="NCBI Taxonomy" id="53468"/>
    <lineage>
        <taxon>Eukaryota</taxon>
        <taxon>Metazoa</taxon>
        <taxon>Spiralia</taxon>
        <taxon>Lophotrochozoa</taxon>
        <taxon>Platyhelminthes</taxon>
        <taxon>Cestoda</taxon>
        <taxon>Eucestoda</taxon>
        <taxon>Cyclophyllidea</taxon>
        <taxon>Mesocestoididae</taxon>
        <taxon>Mesocestoides</taxon>
    </lineage>
</organism>
<feature type="domain" description="EF-hand" evidence="3">
    <location>
        <begin position="55"/>
        <end position="84"/>
    </location>
</feature>
<proteinExistence type="predicted"/>
<protein>
    <recommendedName>
        <fullName evidence="3">EF-hand domain-containing protein</fullName>
    </recommendedName>
</protein>
<gene>
    <name evidence="4" type="ORF">MCOS_LOCUS1352</name>
</gene>
<dbReference type="InterPro" id="IPR011992">
    <property type="entry name" value="EF-hand-dom_pair"/>
</dbReference>
<accession>A0A0R3U407</accession>
<evidence type="ECO:0000256" key="1">
    <source>
        <dbReference type="ARBA" id="ARBA00022837"/>
    </source>
</evidence>
<dbReference type="STRING" id="53468.A0A0R3U407"/>
<dbReference type="Pfam" id="PF13499">
    <property type="entry name" value="EF-hand_7"/>
    <property type="match status" value="1"/>
</dbReference>
<dbReference type="AlphaFoldDB" id="A0A0R3U407"/>
<feature type="domain" description="EF-hand" evidence="3">
    <location>
        <begin position="18"/>
        <end position="53"/>
    </location>
</feature>
<dbReference type="OrthoDB" id="26525at2759"/>
<dbReference type="InterPro" id="IPR002048">
    <property type="entry name" value="EF_hand_dom"/>
</dbReference>
<dbReference type="SUPFAM" id="SSF47473">
    <property type="entry name" value="EF-hand"/>
    <property type="match status" value="1"/>
</dbReference>
<reference evidence="4 5" key="1">
    <citation type="submission" date="2018-10" db="EMBL/GenBank/DDBJ databases">
        <authorList>
            <consortium name="Pathogen Informatics"/>
        </authorList>
    </citation>
    <scope>NUCLEOTIDE SEQUENCE [LARGE SCALE GENOMIC DNA]</scope>
</reference>
<evidence type="ECO:0000313" key="4">
    <source>
        <dbReference type="EMBL" id="VDD75349.1"/>
    </source>
</evidence>
<dbReference type="InterPro" id="IPR018247">
    <property type="entry name" value="EF_Hand_1_Ca_BS"/>
</dbReference>
<feature type="region of interest" description="Disordered" evidence="2">
    <location>
        <begin position="1"/>
        <end position="20"/>
    </location>
</feature>
<dbReference type="Gene3D" id="1.10.238.10">
    <property type="entry name" value="EF-hand"/>
    <property type="match status" value="1"/>
</dbReference>
<name>A0A0R3U407_MESCO</name>
<keyword evidence="5" id="KW-1185">Reference proteome</keyword>
<dbReference type="PROSITE" id="PS00018">
    <property type="entry name" value="EF_HAND_1"/>
    <property type="match status" value="2"/>
</dbReference>
<dbReference type="SMART" id="SM00054">
    <property type="entry name" value="EFh"/>
    <property type="match status" value="2"/>
</dbReference>
<keyword evidence="1" id="KW-0106">Calcium</keyword>
<dbReference type="GO" id="GO:0005509">
    <property type="term" value="F:calcium ion binding"/>
    <property type="evidence" value="ECO:0007669"/>
    <property type="project" value="InterPro"/>
</dbReference>
<evidence type="ECO:0000259" key="3">
    <source>
        <dbReference type="PROSITE" id="PS50222"/>
    </source>
</evidence>
<sequence length="84" mass="9495">MNISAKSSKPKDPVKPPSAKEVALETFKAMDLDNSGMVSFEEFKISMEKKSRQKLSTIALKEFFDRLDVNKDGQLSLEELEKLT</sequence>
<dbReference type="Proteomes" id="UP000267029">
    <property type="component" value="Unassembled WGS sequence"/>
</dbReference>